<reference evidence="2 3" key="1">
    <citation type="submission" date="2019-09" db="EMBL/GenBank/DDBJ databases">
        <authorList>
            <person name="Ou C."/>
        </authorList>
    </citation>
    <scope>NUCLEOTIDE SEQUENCE [LARGE SCALE GENOMIC DNA]</scope>
    <source>
        <strain evidence="2">S2</strain>
        <tissue evidence="2">Leaf</tissue>
    </source>
</reference>
<dbReference type="EMBL" id="SMOL01000559">
    <property type="protein sequence ID" value="KAB2606179.1"/>
    <property type="molecule type" value="Genomic_DNA"/>
</dbReference>
<organism evidence="2 3">
    <name type="scientific">Pyrus ussuriensis x Pyrus communis</name>
    <dbReference type="NCBI Taxonomy" id="2448454"/>
    <lineage>
        <taxon>Eukaryota</taxon>
        <taxon>Viridiplantae</taxon>
        <taxon>Streptophyta</taxon>
        <taxon>Embryophyta</taxon>
        <taxon>Tracheophyta</taxon>
        <taxon>Spermatophyta</taxon>
        <taxon>Magnoliopsida</taxon>
        <taxon>eudicotyledons</taxon>
        <taxon>Gunneridae</taxon>
        <taxon>Pentapetalae</taxon>
        <taxon>rosids</taxon>
        <taxon>fabids</taxon>
        <taxon>Rosales</taxon>
        <taxon>Rosaceae</taxon>
        <taxon>Amygdaloideae</taxon>
        <taxon>Maleae</taxon>
        <taxon>Pyrus</taxon>
    </lineage>
</organism>
<evidence type="ECO:0000313" key="2">
    <source>
        <dbReference type="EMBL" id="KAB2606179.1"/>
    </source>
</evidence>
<evidence type="ECO:0000313" key="3">
    <source>
        <dbReference type="Proteomes" id="UP000327157"/>
    </source>
</evidence>
<reference evidence="3" key="2">
    <citation type="submission" date="2019-10" db="EMBL/GenBank/DDBJ databases">
        <title>A de novo genome assembly of a pear dwarfing rootstock.</title>
        <authorList>
            <person name="Wang F."/>
            <person name="Wang J."/>
            <person name="Li S."/>
            <person name="Zhang Y."/>
            <person name="Fang M."/>
            <person name="Ma L."/>
            <person name="Zhao Y."/>
            <person name="Jiang S."/>
        </authorList>
    </citation>
    <scope>NUCLEOTIDE SEQUENCE [LARGE SCALE GENOMIC DNA]</scope>
</reference>
<sequence>MHKSKQPLKEKTNMSKPKTGSVSQRLFDSQITQICASTIHFSARSWFQQFVLSLKVNSYCSQPNHSTPRKTFPKSSCCNCIVPTTTVDADPENDVVSTVDQIWEDLMEICLSLEDVRESPLAKEPTRLTDLKIRVKDLEDVISRFKAALIRLIQPKS</sequence>
<evidence type="ECO:0000256" key="1">
    <source>
        <dbReference type="SAM" id="MobiDB-lite"/>
    </source>
</evidence>
<protein>
    <submittedName>
        <fullName evidence="2">S2-RNase</fullName>
    </submittedName>
</protein>
<name>A0A5N5FSW1_9ROSA</name>
<comment type="caution">
    <text evidence="2">The sequence shown here is derived from an EMBL/GenBank/DDBJ whole genome shotgun (WGS) entry which is preliminary data.</text>
</comment>
<dbReference type="Proteomes" id="UP000327157">
    <property type="component" value="Chromosome 11"/>
</dbReference>
<proteinExistence type="predicted"/>
<gene>
    <name evidence="2" type="ORF">D8674_005896</name>
</gene>
<feature type="region of interest" description="Disordered" evidence="1">
    <location>
        <begin position="1"/>
        <end position="22"/>
    </location>
</feature>
<accession>A0A5N5FSW1</accession>
<keyword evidence="3" id="KW-1185">Reference proteome</keyword>
<reference evidence="2 3" key="3">
    <citation type="submission" date="2019-11" db="EMBL/GenBank/DDBJ databases">
        <title>A de novo genome assembly of a pear dwarfing rootstock.</title>
        <authorList>
            <person name="Wang F."/>
            <person name="Wang J."/>
            <person name="Li S."/>
            <person name="Zhang Y."/>
            <person name="Fang M."/>
            <person name="Ma L."/>
            <person name="Zhao Y."/>
            <person name="Jiang S."/>
        </authorList>
    </citation>
    <scope>NUCLEOTIDE SEQUENCE [LARGE SCALE GENOMIC DNA]</scope>
    <source>
        <strain evidence="2">S2</strain>
        <tissue evidence="2">Leaf</tissue>
    </source>
</reference>
<dbReference type="AlphaFoldDB" id="A0A5N5FSW1"/>